<reference evidence="3" key="3">
    <citation type="submission" date="2025-09" db="UniProtKB">
        <authorList>
            <consortium name="Ensembl"/>
        </authorList>
    </citation>
    <scope>IDENTIFICATION</scope>
    <source>
        <strain evidence="3">breed Abyssinian</strain>
    </source>
</reference>
<evidence type="ECO:0000313" key="3">
    <source>
        <dbReference type="Ensembl" id="ENSFCTP00005027904.1"/>
    </source>
</evidence>
<evidence type="ECO:0000313" key="4">
    <source>
        <dbReference type="Proteomes" id="UP000823872"/>
    </source>
</evidence>
<proteinExistence type="predicted"/>
<dbReference type="Proteomes" id="UP000823872">
    <property type="component" value="Chromosome B4"/>
</dbReference>
<dbReference type="Ensembl" id="ENSFCTT00005039635.1">
    <property type="protein sequence ID" value="ENSFCTP00005027904.1"/>
    <property type="gene ID" value="ENSFCTG00005013924.1"/>
</dbReference>
<name>A0ABI7Y0H1_FELCA</name>
<keyword evidence="1" id="KW-0472">Membrane</keyword>
<dbReference type="GeneTree" id="ENSGT01140000286485"/>
<reference evidence="3" key="2">
    <citation type="submission" date="2025-08" db="UniProtKB">
        <authorList>
            <consortium name="Ensembl"/>
        </authorList>
    </citation>
    <scope>IDENTIFICATION</scope>
    <source>
        <strain evidence="3">breed Abyssinian</strain>
    </source>
</reference>
<keyword evidence="2" id="KW-0732">Signal</keyword>
<feature type="transmembrane region" description="Helical" evidence="1">
    <location>
        <begin position="77"/>
        <end position="100"/>
    </location>
</feature>
<feature type="signal peptide" evidence="2">
    <location>
        <begin position="1"/>
        <end position="17"/>
    </location>
</feature>
<keyword evidence="1" id="KW-1133">Transmembrane helix</keyword>
<feature type="chain" id="PRO_5046843212" evidence="2">
    <location>
        <begin position="18"/>
        <end position="105"/>
    </location>
</feature>
<protein>
    <submittedName>
        <fullName evidence="3">Uncharacterized protein</fullName>
    </submittedName>
</protein>
<evidence type="ECO:0000256" key="1">
    <source>
        <dbReference type="SAM" id="Phobius"/>
    </source>
</evidence>
<evidence type="ECO:0000256" key="2">
    <source>
        <dbReference type="SAM" id="SignalP"/>
    </source>
</evidence>
<feature type="transmembrane region" description="Helical" evidence="1">
    <location>
        <begin position="37"/>
        <end position="57"/>
    </location>
</feature>
<sequence length="105" mass="12049">MRWYLSVVLICISLMRSDVEHVSMCLLAIWMSSLEKCLFMFSAHFFTGLFIFRVWSLVSSLQILDTSPLSDMSFANIFSHSVGCLLVLLIVSFAVQKLFILMRSQ</sequence>
<keyword evidence="4" id="KW-1185">Reference proteome</keyword>
<organism evidence="3 4">
    <name type="scientific">Felis catus</name>
    <name type="common">Cat</name>
    <name type="synonym">Felis silvestris catus</name>
    <dbReference type="NCBI Taxonomy" id="9685"/>
    <lineage>
        <taxon>Eukaryota</taxon>
        <taxon>Metazoa</taxon>
        <taxon>Chordata</taxon>
        <taxon>Craniata</taxon>
        <taxon>Vertebrata</taxon>
        <taxon>Euteleostomi</taxon>
        <taxon>Mammalia</taxon>
        <taxon>Eutheria</taxon>
        <taxon>Laurasiatheria</taxon>
        <taxon>Carnivora</taxon>
        <taxon>Feliformia</taxon>
        <taxon>Felidae</taxon>
        <taxon>Felinae</taxon>
        <taxon>Felis</taxon>
    </lineage>
</organism>
<reference evidence="3 4" key="1">
    <citation type="submission" date="2021-02" db="EMBL/GenBank/DDBJ databases">
        <title>Safari Cat Assemblies.</title>
        <authorList>
            <person name="Bredemeyer K.R."/>
            <person name="Murphy W.J."/>
        </authorList>
    </citation>
    <scope>NUCLEOTIDE SEQUENCE [LARGE SCALE GENOMIC DNA]</scope>
</reference>
<accession>A0ABI7Y0H1</accession>
<keyword evidence="1" id="KW-0812">Transmembrane</keyword>